<name>A0A8D8X9A5_9HEMI</name>
<organism evidence="1">
    <name type="scientific">Cacopsylla melanoneura</name>
    <dbReference type="NCBI Taxonomy" id="428564"/>
    <lineage>
        <taxon>Eukaryota</taxon>
        <taxon>Metazoa</taxon>
        <taxon>Ecdysozoa</taxon>
        <taxon>Arthropoda</taxon>
        <taxon>Hexapoda</taxon>
        <taxon>Insecta</taxon>
        <taxon>Pterygota</taxon>
        <taxon>Neoptera</taxon>
        <taxon>Paraneoptera</taxon>
        <taxon>Hemiptera</taxon>
        <taxon>Sternorrhyncha</taxon>
        <taxon>Psylloidea</taxon>
        <taxon>Psyllidae</taxon>
        <taxon>Psyllinae</taxon>
        <taxon>Cacopsylla</taxon>
    </lineage>
</organism>
<proteinExistence type="predicted"/>
<dbReference type="EMBL" id="HBUF01277301">
    <property type="protein sequence ID" value="CAG6686584.1"/>
    <property type="molecule type" value="Transcribed_RNA"/>
</dbReference>
<dbReference type="AlphaFoldDB" id="A0A8D8X9A5"/>
<evidence type="ECO:0000313" key="1">
    <source>
        <dbReference type="EMBL" id="CAG6686584.1"/>
    </source>
</evidence>
<sequence>MMIYSVLYPSQGYKYCWPNQTKLHQDQAVSRPSYTTHNIPSSKLISHPILNIGASVVVSHFFEDDLLLTCISAASCSLVFSSSDSVKILGLINFSFLRYTAPF</sequence>
<protein>
    <submittedName>
        <fullName evidence="1">Uncharacterized protein</fullName>
    </submittedName>
</protein>
<reference evidence="1" key="1">
    <citation type="submission" date="2021-05" db="EMBL/GenBank/DDBJ databases">
        <authorList>
            <person name="Alioto T."/>
            <person name="Alioto T."/>
            <person name="Gomez Garrido J."/>
        </authorList>
    </citation>
    <scope>NUCLEOTIDE SEQUENCE</scope>
</reference>
<accession>A0A8D8X9A5</accession>